<proteinExistence type="predicted"/>
<accession>A0A2H3DQH9</accession>
<evidence type="ECO:0000313" key="2">
    <source>
        <dbReference type="EMBL" id="PBK97479.1"/>
    </source>
</evidence>
<dbReference type="OMA" id="DGMEDIW"/>
<feature type="compositionally biased region" description="Low complexity" evidence="1">
    <location>
        <begin position="209"/>
        <end position="221"/>
    </location>
</feature>
<reference evidence="3" key="1">
    <citation type="journal article" date="2017" name="Nat. Ecol. Evol.">
        <title>Genome expansion and lineage-specific genetic innovations in the forest pathogenic fungi Armillaria.</title>
        <authorList>
            <person name="Sipos G."/>
            <person name="Prasanna A.N."/>
            <person name="Walter M.C."/>
            <person name="O'Connor E."/>
            <person name="Balint B."/>
            <person name="Krizsan K."/>
            <person name="Kiss B."/>
            <person name="Hess J."/>
            <person name="Varga T."/>
            <person name="Slot J."/>
            <person name="Riley R."/>
            <person name="Boka B."/>
            <person name="Rigling D."/>
            <person name="Barry K."/>
            <person name="Lee J."/>
            <person name="Mihaltcheva S."/>
            <person name="LaButti K."/>
            <person name="Lipzen A."/>
            <person name="Waldron R."/>
            <person name="Moloney N.M."/>
            <person name="Sperisen C."/>
            <person name="Kredics L."/>
            <person name="Vagvoelgyi C."/>
            <person name="Patrignani A."/>
            <person name="Fitzpatrick D."/>
            <person name="Nagy I."/>
            <person name="Doyle S."/>
            <person name="Anderson J.B."/>
            <person name="Grigoriev I.V."/>
            <person name="Gueldener U."/>
            <person name="Muensterkoetter M."/>
            <person name="Nagy L.G."/>
        </authorList>
    </citation>
    <scope>NUCLEOTIDE SEQUENCE [LARGE SCALE GENOMIC DNA]</scope>
    <source>
        <strain evidence="3">Ar21-2</strain>
    </source>
</reference>
<dbReference type="InParanoid" id="A0A2H3DQH9"/>
<feature type="region of interest" description="Disordered" evidence="1">
    <location>
        <begin position="460"/>
        <end position="602"/>
    </location>
</feature>
<feature type="compositionally biased region" description="Polar residues" evidence="1">
    <location>
        <begin position="488"/>
        <end position="501"/>
    </location>
</feature>
<feature type="region of interest" description="Disordered" evidence="1">
    <location>
        <begin position="99"/>
        <end position="153"/>
    </location>
</feature>
<feature type="compositionally biased region" description="Low complexity" evidence="1">
    <location>
        <begin position="233"/>
        <end position="242"/>
    </location>
</feature>
<organism evidence="2 3">
    <name type="scientific">Armillaria gallica</name>
    <name type="common">Bulbous honey fungus</name>
    <name type="synonym">Armillaria bulbosa</name>
    <dbReference type="NCBI Taxonomy" id="47427"/>
    <lineage>
        <taxon>Eukaryota</taxon>
        <taxon>Fungi</taxon>
        <taxon>Dikarya</taxon>
        <taxon>Basidiomycota</taxon>
        <taxon>Agaricomycotina</taxon>
        <taxon>Agaricomycetes</taxon>
        <taxon>Agaricomycetidae</taxon>
        <taxon>Agaricales</taxon>
        <taxon>Marasmiineae</taxon>
        <taxon>Physalacriaceae</taxon>
        <taxon>Armillaria</taxon>
    </lineage>
</organism>
<dbReference type="STRING" id="47427.A0A2H3DQH9"/>
<sequence length="635" mass="68567">MPAVSSRAIFLSHPFPFLYPVLQASVYHPGGVLRLCSNAGMGFFSSRKPYDDYVATDKSVVHVIRSRFYGKNKGKEREAANPTFVDTGKSAAQALAQPSPIHTNGTDAAAAASLHKKTGPRPRNSVYGQPGSSAEKPATNMSAPSPLRKDTNDENDIAVSLTRKATDSVTVTLAQRLNELAVANSEGLLNDDEYRMLRQSLFERFASNSAVPSEEPVVPVNRHQARGSESSKRLSTSSRPSSNFVVTIPRSPSVQSRNSVASGMAGLFRRPGGSRTRSGSKDVSDTSSVFSSTSSSSNIFKLPRIIKKSSASSVASAQTEASRPTDTISLSSRRTGLNEHPSMPHLPSSRSTASSIRRYATPPSAFPGARTLATDPKYSGTVSDAFDEGVLKSSEEIKQEMAAVESERKRLMDAFHGLEVTALTKKHHQRQGKIHEDSSVGDASTWTLIPDSRSQRRLALSSADSDVTSIRSGTSINTTYTGRRVVRQKTTSSLATSSSRPGSLHRKNSVSSVSSGRATGTGGGGLAPPPVPSLPMGMSLNHGYTTSGSSINLTKSSGQPSMRSVPEDEIRSVAGRSASGRSDKKEKDEMEEEMEREMEDIRRRREEVSMRYEARLEYLRAKLKGAQLHEKLIKK</sequence>
<dbReference type="Proteomes" id="UP000217790">
    <property type="component" value="Unassembled WGS sequence"/>
</dbReference>
<feature type="compositionally biased region" description="Polar residues" evidence="1">
    <location>
        <begin position="542"/>
        <end position="562"/>
    </location>
</feature>
<feature type="compositionally biased region" description="Low complexity" evidence="1">
    <location>
        <begin position="509"/>
        <end position="518"/>
    </location>
</feature>
<feature type="compositionally biased region" description="Polar residues" evidence="1">
    <location>
        <begin position="466"/>
        <end position="481"/>
    </location>
</feature>
<dbReference type="AlphaFoldDB" id="A0A2H3DQH9"/>
<name>A0A2H3DQH9_ARMGA</name>
<gene>
    <name evidence="2" type="ORF">ARMGADRAFT_1009483</name>
</gene>
<evidence type="ECO:0000313" key="3">
    <source>
        <dbReference type="Proteomes" id="UP000217790"/>
    </source>
</evidence>
<feature type="compositionally biased region" description="Polar residues" evidence="1">
    <location>
        <begin position="250"/>
        <end position="261"/>
    </location>
</feature>
<keyword evidence="3" id="KW-1185">Reference proteome</keyword>
<evidence type="ECO:0000256" key="1">
    <source>
        <dbReference type="SAM" id="MobiDB-lite"/>
    </source>
</evidence>
<feature type="compositionally biased region" description="Low complexity" evidence="1">
    <location>
        <begin position="285"/>
        <end position="295"/>
    </location>
</feature>
<dbReference type="OrthoDB" id="3367070at2759"/>
<feature type="compositionally biased region" description="Acidic residues" evidence="1">
    <location>
        <begin position="589"/>
        <end position="598"/>
    </location>
</feature>
<dbReference type="EMBL" id="KZ293649">
    <property type="protein sequence ID" value="PBK97479.1"/>
    <property type="molecule type" value="Genomic_DNA"/>
</dbReference>
<protein>
    <submittedName>
        <fullName evidence="2">Uncharacterized protein</fullName>
    </submittedName>
</protein>
<feature type="compositionally biased region" description="Polar residues" evidence="1">
    <location>
        <begin position="324"/>
        <end position="335"/>
    </location>
</feature>
<feature type="region of interest" description="Disordered" evidence="1">
    <location>
        <begin position="209"/>
        <end position="295"/>
    </location>
</feature>
<feature type="compositionally biased region" description="Low complexity" evidence="1">
    <location>
        <begin position="311"/>
        <end position="322"/>
    </location>
</feature>
<feature type="region of interest" description="Disordered" evidence="1">
    <location>
        <begin position="311"/>
        <end position="378"/>
    </location>
</feature>